<dbReference type="EMBL" id="MU864612">
    <property type="protein sequence ID" value="KAK4182774.1"/>
    <property type="molecule type" value="Genomic_DNA"/>
</dbReference>
<sequence length="218" mass="22875">MINSDVAELGIAPHASSPAAQQMSAALPCRLDEGEAEKASGPAGAEKITNHVEPLHASAECRDLDNFCAPPAMALGVELASEIADAKSITYYTEPPHGAESPVLDDPCGATAIALGTNPTSRLIAAPPPMPLFRQQRAMRIRPSLPTLRSPNGAALSPDIEMTDDTTSSSDMGITLDSDLTKIEEDLKGLLEILDHEAHTSGQLKAMMALDKIGKKDG</sequence>
<accession>A0AAN6WJ66</accession>
<reference evidence="2" key="2">
    <citation type="submission" date="2023-05" db="EMBL/GenBank/DDBJ databases">
        <authorList>
            <consortium name="Lawrence Berkeley National Laboratory"/>
            <person name="Steindorff A."/>
            <person name="Hensen N."/>
            <person name="Bonometti L."/>
            <person name="Westerberg I."/>
            <person name="Brannstrom I.O."/>
            <person name="Guillou S."/>
            <person name="Cros-Aarteil S."/>
            <person name="Calhoun S."/>
            <person name="Haridas S."/>
            <person name="Kuo A."/>
            <person name="Mondo S."/>
            <person name="Pangilinan J."/>
            <person name="Riley R."/>
            <person name="Labutti K."/>
            <person name="Andreopoulos B."/>
            <person name="Lipzen A."/>
            <person name="Chen C."/>
            <person name="Yanf M."/>
            <person name="Daum C."/>
            <person name="Ng V."/>
            <person name="Clum A."/>
            <person name="Ohm R."/>
            <person name="Martin F."/>
            <person name="Silar P."/>
            <person name="Natvig D."/>
            <person name="Lalanne C."/>
            <person name="Gautier V."/>
            <person name="Ament-Velasquez S.L."/>
            <person name="Kruys A."/>
            <person name="Hutchinson M.I."/>
            <person name="Powell A.J."/>
            <person name="Barry K."/>
            <person name="Miller A.N."/>
            <person name="Grigoriev I.V."/>
            <person name="Debuchy R."/>
            <person name="Gladieux P."/>
            <person name="Thoren M.H."/>
            <person name="Johannesson H."/>
        </authorList>
    </citation>
    <scope>NUCLEOTIDE SEQUENCE</scope>
    <source>
        <strain evidence="2">PSN309</strain>
    </source>
</reference>
<evidence type="ECO:0000313" key="3">
    <source>
        <dbReference type="Proteomes" id="UP001302126"/>
    </source>
</evidence>
<feature type="region of interest" description="Disordered" evidence="1">
    <location>
        <begin position="145"/>
        <end position="173"/>
    </location>
</feature>
<dbReference type="AlphaFoldDB" id="A0AAN6WJ66"/>
<reference evidence="2" key="1">
    <citation type="journal article" date="2023" name="Mol. Phylogenet. Evol.">
        <title>Genome-scale phylogeny and comparative genomics of the fungal order Sordariales.</title>
        <authorList>
            <person name="Hensen N."/>
            <person name="Bonometti L."/>
            <person name="Westerberg I."/>
            <person name="Brannstrom I.O."/>
            <person name="Guillou S."/>
            <person name="Cros-Aarteil S."/>
            <person name="Calhoun S."/>
            <person name="Haridas S."/>
            <person name="Kuo A."/>
            <person name="Mondo S."/>
            <person name="Pangilinan J."/>
            <person name="Riley R."/>
            <person name="LaButti K."/>
            <person name="Andreopoulos B."/>
            <person name="Lipzen A."/>
            <person name="Chen C."/>
            <person name="Yan M."/>
            <person name="Daum C."/>
            <person name="Ng V."/>
            <person name="Clum A."/>
            <person name="Steindorff A."/>
            <person name="Ohm R.A."/>
            <person name="Martin F."/>
            <person name="Silar P."/>
            <person name="Natvig D.O."/>
            <person name="Lalanne C."/>
            <person name="Gautier V."/>
            <person name="Ament-Velasquez S.L."/>
            <person name="Kruys A."/>
            <person name="Hutchinson M.I."/>
            <person name="Powell A.J."/>
            <person name="Barry K."/>
            <person name="Miller A.N."/>
            <person name="Grigoriev I.V."/>
            <person name="Debuchy R."/>
            <person name="Gladieux P."/>
            <person name="Hiltunen Thoren M."/>
            <person name="Johannesson H."/>
        </authorList>
    </citation>
    <scope>NUCLEOTIDE SEQUENCE</scope>
    <source>
        <strain evidence="2">PSN309</strain>
    </source>
</reference>
<feature type="non-terminal residue" evidence="2">
    <location>
        <position position="218"/>
    </location>
</feature>
<evidence type="ECO:0000313" key="2">
    <source>
        <dbReference type="EMBL" id="KAK4182774.1"/>
    </source>
</evidence>
<comment type="caution">
    <text evidence="2">The sequence shown here is derived from an EMBL/GenBank/DDBJ whole genome shotgun (WGS) entry which is preliminary data.</text>
</comment>
<keyword evidence="3" id="KW-1185">Reference proteome</keyword>
<protein>
    <submittedName>
        <fullName evidence="2">Uncharacterized protein</fullName>
    </submittedName>
</protein>
<feature type="compositionally biased region" description="Low complexity" evidence="1">
    <location>
        <begin position="17"/>
        <end position="26"/>
    </location>
</feature>
<name>A0AAN6WJ66_9PEZI</name>
<proteinExistence type="predicted"/>
<organism evidence="2 3">
    <name type="scientific">Podospora australis</name>
    <dbReference type="NCBI Taxonomy" id="1536484"/>
    <lineage>
        <taxon>Eukaryota</taxon>
        <taxon>Fungi</taxon>
        <taxon>Dikarya</taxon>
        <taxon>Ascomycota</taxon>
        <taxon>Pezizomycotina</taxon>
        <taxon>Sordariomycetes</taxon>
        <taxon>Sordariomycetidae</taxon>
        <taxon>Sordariales</taxon>
        <taxon>Podosporaceae</taxon>
        <taxon>Podospora</taxon>
    </lineage>
</organism>
<evidence type="ECO:0000256" key="1">
    <source>
        <dbReference type="SAM" id="MobiDB-lite"/>
    </source>
</evidence>
<gene>
    <name evidence="2" type="ORF">QBC35DRAFT_545992</name>
</gene>
<dbReference type="Proteomes" id="UP001302126">
    <property type="component" value="Unassembled WGS sequence"/>
</dbReference>
<feature type="region of interest" description="Disordered" evidence="1">
    <location>
        <begin position="17"/>
        <end position="44"/>
    </location>
</feature>